<accession>A0A3M7MCD3</accession>
<dbReference type="EMBL" id="KE747829">
    <property type="protein sequence ID" value="RMZ72122.1"/>
    <property type="molecule type" value="Genomic_DNA"/>
</dbReference>
<dbReference type="PANTHER" id="PTHR34144:SF7">
    <property type="entry name" value="EXPORT PROTEIN (CAP59), PUTATIVE (AFU_ORTHOLOGUE AFUA_7G05020)-RELATED"/>
    <property type="match status" value="1"/>
</dbReference>
<evidence type="ECO:0000313" key="1">
    <source>
        <dbReference type="EMBL" id="RMZ72122.1"/>
    </source>
</evidence>
<dbReference type="PANTHER" id="PTHR34144">
    <property type="entry name" value="CHROMOSOME 8, WHOLE GENOME SHOTGUN SEQUENCE"/>
    <property type="match status" value="1"/>
</dbReference>
<dbReference type="Proteomes" id="UP000265663">
    <property type="component" value="Unassembled WGS sequence"/>
</dbReference>
<keyword evidence="2" id="KW-1185">Reference proteome</keyword>
<evidence type="ECO:0000313" key="2">
    <source>
        <dbReference type="Proteomes" id="UP000265663"/>
    </source>
</evidence>
<reference evidence="1 2" key="1">
    <citation type="journal article" date="2014" name="PLoS ONE">
        <title>De novo Genome Assembly of the Fungal Plant Pathogen Pyrenophora semeniperda.</title>
        <authorList>
            <person name="Soliai M.M."/>
            <person name="Meyer S.E."/>
            <person name="Udall J.A."/>
            <person name="Elzinga D.E."/>
            <person name="Hermansen R.A."/>
            <person name="Bodily P.M."/>
            <person name="Hart A.A."/>
            <person name="Coleman C.E."/>
        </authorList>
    </citation>
    <scope>NUCLEOTIDE SEQUENCE [LARGE SCALE GENOMIC DNA]</scope>
    <source>
        <strain evidence="1 2">CCB06</strain>
        <tissue evidence="1">Mycelium</tissue>
    </source>
</reference>
<dbReference type="Pfam" id="PF11735">
    <property type="entry name" value="CAP59_mtransfer"/>
    <property type="match status" value="1"/>
</dbReference>
<protein>
    <submittedName>
        <fullName evidence="1">Polysaccharide export (CAP59)</fullName>
    </submittedName>
</protein>
<dbReference type="OrthoDB" id="262547at2759"/>
<dbReference type="AlphaFoldDB" id="A0A3M7MCD3"/>
<sequence>MQKPDYLTPRYRSYSLRRRPASFAFRLLALLLVLWDSLHCITLYTRQLAILSAPPPPRNTKRIFIASQHYSDAGLLRSHWNKALVALVQELGIENVFVSIYESGSFDDSKDALRELDVTLERLQVRRSVTLSDVSHADEIAQLSKEQGWIKTPDGETHMRRIPFLANVRNRVFQSLEHLTAAGEHFDTVLFLNDVVFTPRDVLRLLDTNGGHYAAACSIDFAKPPEFYDTFALRDSRGHEAVMQTWPYFRSYLSRYAAERFLPVPVASCWNGMVAMPIDPFVASSPLRFRGIPDSLATSHMEASECCLIHADNPLSKTKGVFLNPNVKVGYNGSAFDAVNSPEAIMSPFDIWVAVWKNRVLRLFTNPLFKERVVHQRLEKWQSETKTKGRESGDFCLINEMQILYEKGWKHM</sequence>
<proteinExistence type="predicted"/>
<organism evidence="1 2">
    <name type="scientific">Pyrenophora seminiperda CCB06</name>
    <dbReference type="NCBI Taxonomy" id="1302712"/>
    <lineage>
        <taxon>Eukaryota</taxon>
        <taxon>Fungi</taxon>
        <taxon>Dikarya</taxon>
        <taxon>Ascomycota</taxon>
        <taxon>Pezizomycotina</taxon>
        <taxon>Dothideomycetes</taxon>
        <taxon>Pleosporomycetidae</taxon>
        <taxon>Pleosporales</taxon>
        <taxon>Pleosporineae</taxon>
        <taxon>Pleosporaceae</taxon>
        <taxon>Pyrenophora</taxon>
    </lineage>
</organism>
<name>A0A3M7MCD3_9PLEO</name>
<gene>
    <name evidence="1" type="ORF">GMOD_00007119</name>
</gene>
<dbReference type="InterPro" id="IPR021047">
    <property type="entry name" value="Mannosyltransferase_CMT1"/>
</dbReference>